<dbReference type="EMBL" id="HACA01003148">
    <property type="protein sequence ID" value="CDW20509.1"/>
    <property type="molecule type" value="Transcribed_RNA"/>
</dbReference>
<feature type="non-terminal residue" evidence="2">
    <location>
        <position position="1"/>
    </location>
</feature>
<evidence type="ECO:0000256" key="1">
    <source>
        <dbReference type="SAM" id="Phobius"/>
    </source>
</evidence>
<name>A0A0K2T357_LEPSM</name>
<reference evidence="2" key="1">
    <citation type="submission" date="2014-05" db="EMBL/GenBank/DDBJ databases">
        <authorList>
            <person name="Chronopoulou M."/>
        </authorList>
    </citation>
    <scope>NUCLEOTIDE SEQUENCE</scope>
    <source>
        <tissue evidence="2">Whole organism</tissue>
    </source>
</reference>
<keyword evidence="1" id="KW-1133">Transmembrane helix</keyword>
<evidence type="ECO:0000313" key="2">
    <source>
        <dbReference type="EMBL" id="CDW20509.1"/>
    </source>
</evidence>
<keyword evidence="1" id="KW-0812">Transmembrane</keyword>
<organism evidence="2">
    <name type="scientific">Lepeophtheirus salmonis</name>
    <name type="common">Salmon louse</name>
    <name type="synonym">Caligus salmonis</name>
    <dbReference type="NCBI Taxonomy" id="72036"/>
    <lineage>
        <taxon>Eukaryota</taxon>
        <taxon>Metazoa</taxon>
        <taxon>Ecdysozoa</taxon>
        <taxon>Arthropoda</taxon>
        <taxon>Crustacea</taxon>
        <taxon>Multicrustacea</taxon>
        <taxon>Hexanauplia</taxon>
        <taxon>Copepoda</taxon>
        <taxon>Siphonostomatoida</taxon>
        <taxon>Caligidae</taxon>
        <taxon>Lepeophtheirus</taxon>
    </lineage>
</organism>
<dbReference type="AlphaFoldDB" id="A0A0K2T357"/>
<proteinExistence type="predicted"/>
<protein>
    <submittedName>
        <fullName evidence="2">Uncharacterized protein</fullName>
    </submittedName>
</protein>
<feature type="transmembrane region" description="Helical" evidence="1">
    <location>
        <begin position="22"/>
        <end position="43"/>
    </location>
</feature>
<keyword evidence="1" id="KW-0472">Membrane</keyword>
<sequence length="54" mass="5948">LCFISHLRCNISEESRYTDDKIASLSVIFTVVTCGTTAVPIFVKKQGVLKKSSI</sequence>
<accession>A0A0K2T357</accession>